<dbReference type="AlphaFoldDB" id="A0AA48L254"/>
<keyword evidence="2" id="KW-1185">Reference proteome</keyword>
<dbReference type="KEGG" id="ccac:CcaHIS019_0301520"/>
<sequence>MSSNDEMDVDPRMDIEDDIDIEDDMDQDFDVLLAELHERELDDEAGPCDVPEDEVHRQSKLTWRRFKEFFEEQRNCGLLNLMPGCPKAHTDYLDKNFAQLDYGTCAAFMLWMAGSTASSIENPGPSIVTLTGYWFYFKQHYFAKRGGQLIPKDICLLDSFLEEGILSDIRRVRTIATPAGIRSIAFSAWQPEWSPNVLQRRWQFIFWQAVMLQGNTRVRSIVGDNKEQVAAYGHFKLLFGRVNDDDSAPEYQVGLLMQPINSKTATAKGTFHLLNSTAERWRCPVTSFLVLASLDDALPENLDLGMFDNIGQILNGEEIKILSCRKPDMPVFRGENAKRGMYNNAWNSKGLGVLLKNLCELAEFEAHLQPSSYRTIGLQYMAISGVELEKLQIKADHVFNSTVTDIYLRQLPPVDIKALVWGQKDRLMEAYELHPHATRPGLGPARASTVTGVVPSSLVNPETEVEYLDIMQNILFGASKLDGATLKQCAVPLPQLNSLSSFMPAGGVGKNDTCATCGRVLEGCPSDILEHVLPCARAEVKKEVRAGLLGKYPVFPSLDMHPSLTFTDSVTDKKSKPHPTSIGRGSLNPRLVWNDNQGEWTFDLSSLKLALYTQLSKYGKFTCKCGHRSLCISMAVQHQLSHGLWVADLPKALSNKKFRLPCEPRYFWELGRWVSDPRELEIVCERLFNERFVNLPQDYRYRVRYDMCLGDVEAAALEPDLQPGYTDYSYDGRICRSTILHDRVCFCCVHSTAEAFHVRMAFPAAKHHQALHLCREFLRAKDEEEGIFVRRGQLICPDLVCSRHHRTFDNLLYLVWHLAAVHRLQLHKTLANRTTPMSELTVADASELIIFLAACAPNALSTTLEKAAATPLDELDWTYALENVDFIRSLENADFRSTLANVDFAGVFNDVDFSFS</sequence>
<dbReference type="Proteomes" id="UP001233271">
    <property type="component" value="Chromosome 3"/>
</dbReference>
<name>A0AA48L254_9TREE</name>
<dbReference type="GeneID" id="85493953"/>
<dbReference type="EMBL" id="AP028214">
    <property type="protein sequence ID" value="BEI90082.1"/>
    <property type="molecule type" value="Genomic_DNA"/>
</dbReference>
<accession>A0AA48L254</accession>
<protein>
    <submittedName>
        <fullName evidence="1">Uncharacterized protein</fullName>
    </submittedName>
</protein>
<evidence type="ECO:0000313" key="1">
    <source>
        <dbReference type="EMBL" id="BEI90082.1"/>
    </source>
</evidence>
<proteinExistence type="predicted"/>
<dbReference type="RefSeq" id="XP_060455348.1">
    <property type="nucleotide sequence ID" value="XM_060598568.1"/>
</dbReference>
<evidence type="ECO:0000313" key="2">
    <source>
        <dbReference type="Proteomes" id="UP001233271"/>
    </source>
</evidence>
<organism evidence="1 2">
    <name type="scientific">Cutaneotrichosporon cavernicola</name>
    <dbReference type="NCBI Taxonomy" id="279322"/>
    <lineage>
        <taxon>Eukaryota</taxon>
        <taxon>Fungi</taxon>
        <taxon>Dikarya</taxon>
        <taxon>Basidiomycota</taxon>
        <taxon>Agaricomycotina</taxon>
        <taxon>Tremellomycetes</taxon>
        <taxon>Trichosporonales</taxon>
        <taxon>Trichosporonaceae</taxon>
        <taxon>Cutaneotrichosporon</taxon>
    </lineage>
</organism>
<reference evidence="1" key="1">
    <citation type="journal article" date="2023" name="BMC Genomics">
        <title>Chromosome-level genome assemblies of Cutaneotrichosporon spp. (Trichosporonales, Basidiomycota) reveal imbalanced evolution between nucleotide sequences and chromosome synteny.</title>
        <authorList>
            <person name="Kobayashi Y."/>
            <person name="Kayamori A."/>
            <person name="Aoki K."/>
            <person name="Shiwa Y."/>
            <person name="Matsutani M."/>
            <person name="Fujita N."/>
            <person name="Sugita T."/>
            <person name="Iwasaki W."/>
            <person name="Tanaka N."/>
            <person name="Takashima M."/>
        </authorList>
    </citation>
    <scope>NUCLEOTIDE SEQUENCE</scope>
    <source>
        <strain evidence="1">HIS019</strain>
    </source>
</reference>
<gene>
    <name evidence="1" type="ORF">CcaverHIS019_0301520</name>
</gene>